<sequence>MQGRQDVEGTSAGGGEQRSVHAKMLVQANINRDTIKGIAIVVHVSWANASFRVLRKVRESELVTGRRSFAEVVGLSQNQSEECINAYSEPIARVPLWMKEARSREAQEVPRNGKTGAGVGCLEKTKKAGTGHFPVLGTWNSGKVMGHEQTLAKTGDGAKVVMMKDGDGLVTALGLRDPGKAAVCAELAGRSPACTPRRPVTSSTLSKTLNSSISEKSELERLIGREELVGDGQPTSSVHMELLAIKRVLTGLKSEVEGGIKRMDSALGLLGFTGPKVDLLGASVSQVHTGDPGAQPYGPKPKKNKKNKKKNKKSGGVEPATGYKRRKSGAMGSA</sequence>
<gene>
    <name evidence="2" type="ORF">FH972_007164</name>
</gene>
<feature type="region of interest" description="Disordered" evidence="1">
    <location>
        <begin position="286"/>
        <end position="334"/>
    </location>
</feature>
<dbReference type="Proteomes" id="UP000327013">
    <property type="component" value="Chromosome 3"/>
</dbReference>
<proteinExistence type="predicted"/>
<keyword evidence="3" id="KW-1185">Reference proteome</keyword>
<dbReference type="AlphaFoldDB" id="A0A5N6QUI6"/>
<name>A0A5N6QUI6_9ROSI</name>
<evidence type="ECO:0000256" key="1">
    <source>
        <dbReference type="SAM" id="MobiDB-lite"/>
    </source>
</evidence>
<evidence type="ECO:0000313" key="2">
    <source>
        <dbReference type="EMBL" id="KAE8021257.1"/>
    </source>
</evidence>
<feature type="compositionally biased region" description="Basic residues" evidence="1">
    <location>
        <begin position="300"/>
        <end position="313"/>
    </location>
</feature>
<protein>
    <submittedName>
        <fullName evidence="2">Uncharacterized protein</fullName>
    </submittedName>
</protein>
<organism evidence="2 3">
    <name type="scientific">Carpinus fangiana</name>
    <dbReference type="NCBI Taxonomy" id="176857"/>
    <lineage>
        <taxon>Eukaryota</taxon>
        <taxon>Viridiplantae</taxon>
        <taxon>Streptophyta</taxon>
        <taxon>Embryophyta</taxon>
        <taxon>Tracheophyta</taxon>
        <taxon>Spermatophyta</taxon>
        <taxon>Magnoliopsida</taxon>
        <taxon>eudicotyledons</taxon>
        <taxon>Gunneridae</taxon>
        <taxon>Pentapetalae</taxon>
        <taxon>rosids</taxon>
        <taxon>fabids</taxon>
        <taxon>Fagales</taxon>
        <taxon>Betulaceae</taxon>
        <taxon>Carpinus</taxon>
    </lineage>
</organism>
<evidence type="ECO:0000313" key="3">
    <source>
        <dbReference type="Proteomes" id="UP000327013"/>
    </source>
</evidence>
<dbReference type="EMBL" id="CM017323">
    <property type="protein sequence ID" value="KAE8021257.1"/>
    <property type="molecule type" value="Genomic_DNA"/>
</dbReference>
<accession>A0A5N6QUI6</accession>
<reference evidence="2 3" key="1">
    <citation type="submission" date="2019-06" db="EMBL/GenBank/DDBJ databases">
        <title>A chromosomal-level reference genome of Carpinus fangiana (Coryloideae, Betulaceae).</title>
        <authorList>
            <person name="Yang X."/>
            <person name="Wang Z."/>
            <person name="Zhang L."/>
            <person name="Hao G."/>
            <person name="Liu J."/>
            <person name="Yang Y."/>
        </authorList>
    </citation>
    <scope>NUCLEOTIDE SEQUENCE [LARGE SCALE GENOMIC DNA]</scope>
    <source>
        <strain evidence="2">Cfa_2016G</strain>
        <tissue evidence="2">Leaf</tissue>
    </source>
</reference>